<evidence type="ECO:0000313" key="2">
    <source>
        <dbReference type="EMBL" id="MBA2890147.1"/>
    </source>
</evidence>
<dbReference type="AlphaFoldDB" id="A0A7W0CFP1"/>
<organism evidence="2 3">
    <name type="scientific">Nonomuraea soli</name>
    <dbReference type="NCBI Taxonomy" id="1032476"/>
    <lineage>
        <taxon>Bacteria</taxon>
        <taxon>Bacillati</taxon>
        <taxon>Actinomycetota</taxon>
        <taxon>Actinomycetes</taxon>
        <taxon>Streptosporangiales</taxon>
        <taxon>Streptosporangiaceae</taxon>
        <taxon>Nonomuraea</taxon>
    </lineage>
</organism>
<dbReference type="RefSeq" id="WP_181608865.1">
    <property type="nucleotide sequence ID" value="NZ_BAABAM010000001.1"/>
</dbReference>
<evidence type="ECO:0000313" key="3">
    <source>
        <dbReference type="Proteomes" id="UP000530928"/>
    </source>
</evidence>
<name>A0A7W0CFP1_9ACTN</name>
<gene>
    <name evidence="2" type="ORF">HNR30_001482</name>
</gene>
<reference evidence="2 3" key="1">
    <citation type="submission" date="2020-07" db="EMBL/GenBank/DDBJ databases">
        <title>Genomic Encyclopedia of Type Strains, Phase IV (KMG-IV): sequencing the most valuable type-strain genomes for metagenomic binning, comparative biology and taxonomic classification.</title>
        <authorList>
            <person name="Goeker M."/>
        </authorList>
    </citation>
    <scope>NUCLEOTIDE SEQUENCE [LARGE SCALE GENOMIC DNA]</scope>
    <source>
        <strain evidence="2 3">DSM 45533</strain>
    </source>
</reference>
<proteinExistence type="predicted"/>
<dbReference type="Proteomes" id="UP000530928">
    <property type="component" value="Unassembled WGS sequence"/>
</dbReference>
<feature type="chain" id="PRO_5030860322" description="Secreted protein" evidence="1">
    <location>
        <begin position="25"/>
        <end position="155"/>
    </location>
</feature>
<keyword evidence="1" id="KW-0732">Signal</keyword>
<dbReference type="EMBL" id="JACDUR010000001">
    <property type="protein sequence ID" value="MBA2890147.1"/>
    <property type="molecule type" value="Genomic_DNA"/>
</dbReference>
<accession>A0A7W0CFP1</accession>
<keyword evidence="3" id="KW-1185">Reference proteome</keyword>
<sequence>MRKLLAALAVSAAALCLVTGPANASGSRVYYETVAPGDVQFIPACIPGPNNPTCDPRGPGSVFTSVGSLSYTQGGAAIGSITTECTTTHKIGNDYYGFCEDVLTTPQGTFTAVGSINETGLERYEPQTLSIAGPPGGTLTVQQIVYPNVFKLTVN</sequence>
<evidence type="ECO:0000256" key="1">
    <source>
        <dbReference type="SAM" id="SignalP"/>
    </source>
</evidence>
<comment type="caution">
    <text evidence="2">The sequence shown here is derived from an EMBL/GenBank/DDBJ whole genome shotgun (WGS) entry which is preliminary data.</text>
</comment>
<feature type="signal peptide" evidence="1">
    <location>
        <begin position="1"/>
        <end position="24"/>
    </location>
</feature>
<protein>
    <recommendedName>
        <fullName evidence="4">Secreted protein</fullName>
    </recommendedName>
</protein>
<evidence type="ECO:0008006" key="4">
    <source>
        <dbReference type="Google" id="ProtNLM"/>
    </source>
</evidence>